<sequence length="303" mass="31491">MKTLDPGLAAHLAGRMTSLCAVWILTRSDGQRLGFTDHDRSLTVDGVVCHPARGMEASADTRGPGLAAGGGEVSGALDADGPVPLDGFAEADLEAGRWDGAEVAVHLVNWAQPAQAVLLRRAVIGEVTRAGRSFRAELRGLGHLLEARRGRVFASRCDADLGDTRCGIALTDPRYRAVATVSGAADARELTVTGLTGFDAGWFDGGRFAVLNGPLTGFAGEVARHARSGAAATLSLWLTAPQPIGAGTQIEVTAGCDKRFATCRAKFANAVNFRGFPHMPGTDFVLAYPGRNTGENDGGALVG</sequence>
<organism evidence="2 3">
    <name type="scientific">Pannonibacter tanglangensis</name>
    <dbReference type="NCBI Taxonomy" id="2750084"/>
    <lineage>
        <taxon>Bacteria</taxon>
        <taxon>Pseudomonadati</taxon>
        <taxon>Pseudomonadota</taxon>
        <taxon>Alphaproteobacteria</taxon>
        <taxon>Hyphomicrobiales</taxon>
        <taxon>Stappiaceae</taxon>
        <taxon>Pannonibacter</taxon>
    </lineage>
</organism>
<protein>
    <submittedName>
        <fullName evidence="2">DUF2163 domain-containing protein</fullName>
    </submittedName>
</protein>
<dbReference type="Pfam" id="PF09356">
    <property type="entry name" value="Phage_BR0599"/>
    <property type="match status" value="1"/>
</dbReference>
<dbReference type="EMBL" id="JAABLQ010000001">
    <property type="protein sequence ID" value="NBN78461.1"/>
    <property type="molecule type" value="Genomic_DNA"/>
</dbReference>
<dbReference type="RefSeq" id="WP_161708459.1">
    <property type="nucleotide sequence ID" value="NZ_JAABLQ010000001.1"/>
</dbReference>
<keyword evidence="3" id="KW-1185">Reference proteome</keyword>
<evidence type="ECO:0000313" key="3">
    <source>
        <dbReference type="Proteomes" id="UP000586722"/>
    </source>
</evidence>
<name>A0A7X5F2C6_9HYPH</name>
<dbReference type="AlphaFoldDB" id="A0A7X5F2C6"/>
<proteinExistence type="predicted"/>
<gene>
    <name evidence="2" type="ORF">GWI72_09295</name>
</gene>
<evidence type="ECO:0000313" key="2">
    <source>
        <dbReference type="EMBL" id="NBN78461.1"/>
    </source>
</evidence>
<feature type="domain" description="Bacteriophage phiJL001 Gp84 C-terminal" evidence="1">
    <location>
        <begin position="201"/>
        <end position="283"/>
    </location>
</feature>
<dbReference type="InterPro" id="IPR018964">
    <property type="entry name" value="Phage_phiJL001_Gp84_C"/>
</dbReference>
<reference evidence="3" key="1">
    <citation type="submission" date="2020-01" db="EMBL/GenBank/DDBJ databases">
        <authorList>
            <person name="Fang Y."/>
            <person name="Sun R."/>
            <person name="Nie L."/>
            <person name="He J."/>
            <person name="Hao L."/>
            <person name="Wang L."/>
            <person name="Su S."/>
            <person name="Lv E."/>
            <person name="Zhang Z."/>
            <person name="Xie R."/>
            <person name="Liu H."/>
        </authorList>
    </citation>
    <scope>NUCLEOTIDE SEQUENCE [LARGE SCALE GENOMIC DNA]</scope>
    <source>
        <strain evidence="3">XCT-53</strain>
    </source>
</reference>
<dbReference type="NCBIfam" id="TIGR02218">
    <property type="entry name" value="phg_TIGR02218"/>
    <property type="match status" value="1"/>
</dbReference>
<dbReference type="InterPro" id="IPR011928">
    <property type="entry name" value="Phage_phiJL001_Gp84"/>
</dbReference>
<accession>A0A7X5F2C6</accession>
<dbReference type="Pfam" id="PF09931">
    <property type="entry name" value="Phage_phiJL001_Gp84_N"/>
    <property type="match status" value="1"/>
</dbReference>
<dbReference type="Proteomes" id="UP000586722">
    <property type="component" value="Unassembled WGS sequence"/>
</dbReference>
<evidence type="ECO:0000259" key="1">
    <source>
        <dbReference type="Pfam" id="PF09356"/>
    </source>
</evidence>
<comment type="caution">
    <text evidence="2">The sequence shown here is derived from an EMBL/GenBank/DDBJ whole genome shotgun (WGS) entry which is preliminary data.</text>
</comment>